<name>G3AZ26_CANTC</name>
<dbReference type="SUPFAM" id="SSF53474">
    <property type="entry name" value="alpha/beta-Hydrolases"/>
    <property type="match status" value="1"/>
</dbReference>
<dbReference type="AlphaFoldDB" id="G3AZ26"/>
<dbReference type="PANTHER" id="PTHR42886:SF23">
    <property type="entry name" value="1-ACYLGLYCEROL-3-PHOSPHATE O-ACYLTRANSFERASE ICT1-RELATED"/>
    <property type="match status" value="1"/>
</dbReference>
<proteinExistence type="predicted"/>
<dbReference type="Proteomes" id="UP000000707">
    <property type="component" value="Unassembled WGS sequence"/>
</dbReference>
<evidence type="ECO:0000313" key="2">
    <source>
        <dbReference type="EMBL" id="EGV65987.1"/>
    </source>
</evidence>
<dbReference type="GO" id="GO:0042171">
    <property type="term" value="F:lysophosphatidic acid acyltransferase activity"/>
    <property type="evidence" value="ECO:0007669"/>
    <property type="project" value="TreeGrafter"/>
</dbReference>
<dbReference type="GO" id="GO:0035965">
    <property type="term" value="P:cardiolipin acyl-chain remodeling"/>
    <property type="evidence" value="ECO:0007669"/>
    <property type="project" value="TreeGrafter"/>
</dbReference>
<dbReference type="OrthoDB" id="7457040at2759"/>
<organism evidence="3">
    <name type="scientific">Candida tenuis (strain ATCC 10573 / BCRC 21748 / CBS 615 / JCM 9827 / NBRC 10315 / NRRL Y-1498 / VKM Y-70)</name>
    <name type="common">Yeast</name>
    <name type="synonym">Yamadazyma tenuis</name>
    <dbReference type="NCBI Taxonomy" id="590646"/>
    <lineage>
        <taxon>Eukaryota</taxon>
        <taxon>Fungi</taxon>
        <taxon>Dikarya</taxon>
        <taxon>Ascomycota</taxon>
        <taxon>Saccharomycotina</taxon>
        <taxon>Pichiomycetes</taxon>
        <taxon>Debaryomycetaceae</taxon>
        <taxon>Yamadazyma</taxon>
    </lineage>
</organism>
<gene>
    <name evidence="2" type="ORF">CANTEDRAFT_97058</name>
</gene>
<dbReference type="Pfam" id="PF00561">
    <property type="entry name" value="Abhydrolase_1"/>
    <property type="match status" value="1"/>
</dbReference>
<dbReference type="InterPro" id="IPR029058">
    <property type="entry name" value="AB_hydrolase_fold"/>
</dbReference>
<evidence type="ECO:0000259" key="1">
    <source>
        <dbReference type="Pfam" id="PF00561"/>
    </source>
</evidence>
<accession>G3AZ26</accession>
<dbReference type="GO" id="GO:0005743">
    <property type="term" value="C:mitochondrial inner membrane"/>
    <property type="evidence" value="ECO:0007669"/>
    <property type="project" value="TreeGrafter"/>
</dbReference>
<dbReference type="GO" id="GO:0055088">
    <property type="term" value="P:lipid homeostasis"/>
    <property type="evidence" value="ECO:0007669"/>
    <property type="project" value="TreeGrafter"/>
</dbReference>
<keyword evidence="2" id="KW-0378">Hydrolase</keyword>
<dbReference type="InterPro" id="IPR000073">
    <property type="entry name" value="AB_hydrolase_1"/>
</dbReference>
<dbReference type="PANTHER" id="PTHR42886">
    <property type="entry name" value="RE40534P-RELATED"/>
    <property type="match status" value="1"/>
</dbReference>
<sequence length="488" mass="57015">MLFGTQRISVAIPSHYKPSEPVKHLPFSDLCRIWFNSFKPNRLKTLQDELVELVYSAEHRKNLNVTVSNKKVPVDDKGNFINEVCFEVINDSQKPTKHIVFVHGYGASLGCFARNFQLIDKFVDMNHNYKVHFLDNLSFGLSSNPKIQSSSTSINGWPIERCPPVKLDDPEPTDRQKLYNKYYKLVKSFSVEEDKFREYQQKFTPILQEIENYYLEGIDGWRQSSGIEKIDYLVGHSYGGYWSASYGVRYPNHLRNLILLSPVGVERHIHSIKHPLKFEDPNKIQPTLDPTDHNFLSRIPILPRKTVRHWYDLQPYLPRLLKLMGPWGVAKYYEMWYSKLFKINKLITKLGGPEKVFKSQIDLHYGSNRECHLIIEYLYNSITNGTVSDIYIKYLLTPSTVSKHPIFDKFNEFLKNNQWDDKFEVHFLYGQYDFMNSEAGSKLVELVNKQTQTQTAEFHTVGEGGHNLYIDNPFETNSLIHDIVKRQD</sequence>
<evidence type="ECO:0000313" key="3">
    <source>
        <dbReference type="Proteomes" id="UP000000707"/>
    </source>
</evidence>
<dbReference type="eggNOG" id="KOG4409">
    <property type="taxonomic scope" value="Eukaryota"/>
</dbReference>
<dbReference type="STRING" id="590646.G3AZ26"/>
<reference evidence="2 3" key="1">
    <citation type="journal article" date="2011" name="Proc. Natl. Acad. Sci. U.S.A.">
        <title>Comparative genomics of xylose-fermenting fungi for enhanced biofuel production.</title>
        <authorList>
            <person name="Wohlbach D.J."/>
            <person name="Kuo A."/>
            <person name="Sato T.K."/>
            <person name="Potts K.M."/>
            <person name="Salamov A.A."/>
            <person name="LaButti K.M."/>
            <person name="Sun H."/>
            <person name="Clum A."/>
            <person name="Pangilinan J.L."/>
            <person name="Lindquist E.A."/>
            <person name="Lucas S."/>
            <person name="Lapidus A."/>
            <person name="Jin M."/>
            <person name="Gunawan C."/>
            <person name="Balan V."/>
            <person name="Dale B.E."/>
            <person name="Jeffries T.W."/>
            <person name="Zinkel R."/>
            <person name="Barry K.W."/>
            <person name="Grigoriev I.V."/>
            <person name="Gasch A.P."/>
        </authorList>
    </citation>
    <scope>NUCLEOTIDE SEQUENCE [LARGE SCALE GENOMIC DNA]</scope>
    <source>
        <strain evidence="3">ATCC 10573 / BCRC 21748 / CBS 615 / JCM 9827 / NBRC 10315 / NRRL Y-1498 / VKM Y-70</strain>
    </source>
</reference>
<dbReference type="HOGENOM" id="CLU_017361_1_0_1"/>
<feature type="domain" description="AB hydrolase-1" evidence="1">
    <location>
        <begin position="97"/>
        <end position="299"/>
    </location>
</feature>
<dbReference type="GO" id="GO:0006654">
    <property type="term" value="P:phosphatidic acid biosynthetic process"/>
    <property type="evidence" value="ECO:0007669"/>
    <property type="project" value="TreeGrafter"/>
</dbReference>
<keyword evidence="3" id="KW-1185">Reference proteome</keyword>
<dbReference type="EMBL" id="GL996512">
    <property type="protein sequence ID" value="EGV65987.1"/>
    <property type="molecule type" value="Genomic_DNA"/>
</dbReference>
<dbReference type="Gene3D" id="3.40.50.1820">
    <property type="entry name" value="alpha/beta hydrolase"/>
    <property type="match status" value="1"/>
</dbReference>
<protein>
    <submittedName>
        <fullName evidence="2">Alpha/beta-hydrolase</fullName>
    </submittedName>
</protein>
<dbReference type="GO" id="GO:0004623">
    <property type="term" value="F:phospholipase A2 activity"/>
    <property type="evidence" value="ECO:0007669"/>
    <property type="project" value="TreeGrafter"/>
</dbReference>